<protein>
    <submittedName>
        <fullName evidence="2">DUF929 domain-containing protein</fullName>
    </submittedName>
</protein>
<keyword evidence="1" id="KW-0472">Membrane</keyword>
<dbReference type="AlphaFoldDB" id="A0AAX4L5R0"/>
<keyword evidence="3" id="KW-1185">Reference proteome</keyword>
<dbReference type="Pfam" id="PF06053">
    <property type="entry name" value="DUF929"/>
    <property type="match status" value="1"/>
</dbReference>
<proteinExistence type="predicted"/>
<evidence type="ECO:0000256" key="1">
    <source>
        <dbReference type="SAM" id="Phobius"/>
    </source>
</evidence>
<dbReference type="RefSeq" id="WP_338604138.1">
    <property type="nucleotide sequence ID" value="NZ_CP146016.1"/>
</dbReference>
<dbReference type="GeneID" id="89336255"/>
<keyword evidence="1" id="KW-0812">Transmembrane</keyword>
<feature type="transmembrane region" description="Helical" evidence="1">
    <location>
        <begin position="20"/>
        <end position="41"/>
    </location>
</feature>
<keyword evidence="1" id="KW-1133">Transmembrane helix</keyword>
<evidence type="ECO:0000313" key="2">
    <source>
        <dbReference type="EMBL" id="WWQ61578.1"/>
    </source>
</evidence>
<dbReference type="InterPro" id="IPR009272">
    <property type="entry name" value="DUF929"/>
</dbReference>
<name>A0AAX4L5R0_9CREN</name>
<evidence type="ECO:0000313" key="3">
    <source>
        <dbReference type="Proteomes" id="UP001432202"/>
    </source>
</evidence>
<reference evidence="2 3" key="1">
    <citation type="submission" date="2024-02" db="EMBL/GenBank/DDBJ databases">
        <title>STSV induces naive adaptation in Sulfolobus.</title>
        <authorList>
            <person name="Xiang X."/>
            <person name="Song M."/>
        </authorList>
    </citation>
    <scope>NUCLEOTIDE SEQUENCE [LARGE SCALE GENOMIC DNA]</scope>
    <source>
        <strain evidence="2 3">RT2</strain>
    </source>
</reference>
<sequence>MAKSKQNKNKKKSTQNENKLIYIPFAVLIVVIVLLVVFPYINHNPSTGTITANANTPLFNVYKVSNTNYVGNNSVEIYFISWYGCPNGATASWPLYLALRHFGNVSVVPHYSIYESDLGSAIPGLLFLNYTPYPTSHVYFHPIYIYGQYLNETTNGTPINTDDVTFGLQELKSMVPNWVYNLVVYYEVNQTYTQIGTSPAYYGKYPHIITIIIISGPGGTWVDLGYPNSISPQTLAGLNSTVLYNAILKNNPALSGQYASAYENITNATNILLNTIVKASS</sequence>
<gene>
    <name evidence="2" type="ORF">V6M85_05765</name>
</gene>
<accession>A0AAX4L5R0</accession>
<organism evidence="2 3">
    <name type="scientific">Sulfolobus tengchongensis</name>
    <dbReference type="NCBI Taxonomy" id="207809"/>
    <lineage>
        <taxon>Archaea</taxon>
        <taxon>Thermoproteota</taxon>
        <taxon>Thermoprotei</taxon>
        <taxon>Sulfolobales</taxon>
        <taxon>Sulfolobaceae</taxon>
        <taxon>Sulfolobus</taxon>
    </lineage>
</organism>
<dbReference type="EMBL" id="CP146016">
    <property type="protein sequence ID" value="WWQ61578.1"/>
    <property type="molecule type" value="Genomic_DNA"/>
</dbReference>
<dbReference type="Proteomes" id="UP001432202">
    <property type="component" value="Chromosome"/>
</dbReference>